<dbReference type="InterPro" id="IPR016159">
    <property type="entry name" value="Cullin_repeat-like_dom_sf"/>
</dbReference>
<evidence type="ECO:0000313" key="2">
    <source>
        <dbReference type="Proteomes" id="UP001056708"/>
    </source>
</evidence>
<name>A0ABY5AKH4_9CYAN</name>
<sequence>MLNSHRLSERHWHISHAIALEVVLDKTDINEFKKAISYLRTISHRRDLGHHFLTYCQTLEKNGNTIAHSSQTKQYYKSLLSIFDYYLRQCLKQDFNNFEVLCEVLCWASSLAKYYKTLLPSNRQNNSSAENELRQRLDNHLQTIKELPSVPVTSSPESTSNVIDVEKGQILEAIATKKGSKNKVTYECLGQTFSEKEAKNYDKIPLNQPISVEVKSLNEDGSINHIKFAGSP</sequence>
<keyword evidence="2" id="KW-1185">Reference proteome</keyword>
<reference evidence="1" key="1">
    <citation type="submission" date="2022-06" db="EMBL/GenBank/DDBJ databases">
        <title>Genome sequence of Phormidium yuhuli AB48 isolated from an industrial photobioreactor environment.</title>
        <authorList>
            <person name="Qiu Y."/>
            <person name="Noonan A.J.C."/>
            <person name="Dofher K."/>
            <person name="Koch M."/>
            <person name="Kieft B."/>
            <person name="Lin X."/>
            <person name="Ziels R.M."/>
            <person name="Hallam S.J."/>
        </authorList>
    </citation>
    <scope>NUCLEOTIDE SEQUENCE</scope>
    <source>
        <strain evidence="1">AB48</strain>
    </source>
</reference>
<organism evidence="1 2">
    <name type="scientific">Phormidium yuhuli AB48</name>
    <dbReference type="NCBI Taxonomy" id="2940671"/>
    <lineage>
        <taxon>Bacteria</taxon>
        <taxon>Bacillati</taxon>
        <taxon>Cyanobacteriota</taxon>
        <taxon>Cyanophyceae</taxon>
        <taxon>Oscillatoriophycideae</taxon>
        <taxon>Oscillatoriales</taxon>
        <taxon>Oscillatoriaceae</taxon>
        <taxon>Phormidium</taxon>
        <taxon>Phormidium yuhuli</taxon>
    </lineage>
</organism>
<protein>
    <submittedName>
        <fullName evidence="1">Uncharacterized protein</fullName>
    </submittedName>
</protein>
<gene>
    <name evidence="1" type="ORF">NEA10_12040</name>
</gene>
<proteinExistence type="predicted"/>
<accession>A0ABY5AKH4</accession>
<evidence type="ECO:0000313" key="1">
    <source>
        <dbReference type="EMBL" id="USR89612.1"/>
    </source>
</evidence>
<dbReference type="SUPFAM" id="SSF74788">
    <property type="entry name" value="Cullin repeat-like"/>
    <property type="match status" value="1"/>
</dbReference>
<dbReference type="EMBL" id="CP098611">
    <property type="protein sequence ID" value="USR89612.1"/>
    <property type="molecule type" value="Genomic_DNA"/>
</dbReference>
<dbReference type="Proteomes" id="UP001056708">
    <property type="component" value="Chromosome"/>
</dbReference>
<dbReference type="RefSeq" id="WP_252660451.1">
    <property type="nucleotide sequence ID" value="NZ_CP098611.1"/>
</dbReference>